<accession>A0A9D1SZI0</accession>
<dbReference type="PANTHER" id="PTHR30404:SF0">
    <property type="entry name" value="N-ACETYLMURAMOYL-L-ALANINE AMIDASE AMIC"/>
    <property type="match status" value="1"/>
</dbReference>
<dbReference type="SUPFAM" id="SSF53187">
    <property type="entry name" value="Zn-dependent exopeptidases"/>
    <property type="match status" value="1"/>
</dbReference>
<dbReference type="CDD" id="cd02696">
    <property type="entry name" value="MurNAc-LAA"/>
    <property type="match status" value="1"/>
</dbReference>
<reference evidence="3" key="2">
    <citation type="journal article" date="2021" name="PeerJ">
        <title>Extensive microbial diversity within the chicken gut microbiome revealed by metagenomics and culture.</title>
        <authorList>
            <person name="Gilroy R."/>
            <person name="Ravi A."/>
            <person name="Getino M."/>
            <person name="Pursley I."/>
            <person name="Horton D.L."/>
            <person name="Alikhan N.F."/>
            <person name="Baker D."/>
            <person name="Gharbi K."/>
            <person name="Hall N."/>
            <person name="Watson M."/>
            <person name="Adriaenssens E.M."/>
            <person name="Foster-Nyarko E."/>
            <person name="Jarju S."/>
            <person name="Secka A."/>
            <person name="Antonio M."/>
            <person name="Oren A."/>
            <person name="Chaudhuri R.R."/>
            <person name="La Ragione R."/>
            <person name="Hildebrand F."/>
            <person name="Pallen M.J."/>
        </authorList>
    </citation>
    <scope>NUCLEOTIDE SEQUENCE</scope>
    <source>
        <strain evidence="3">4920</strain>
    </source>
</reference>
<reference evidence="3" key="1">
    <citation type="submission" date="2020-10" db="EMBL/GenBank/DDBJ databases">
        <authorList>
            <person name="Gilroy R."/>
        </authorList>
    </citation>
    <scope>NUCLEOTIDE SEQUENCE</scope>
    <source>
        <strain evidence="3">4920</strain>
    </source>
</reference>
<name>A0A9D1SZI0_9FIRM</name>
<dbReference type="GO" id="GO:0008745">
    <property type="term" value="F:N-acetylmuramoyl-L-alanine amidase activity"/>
    <property type="evidence" value="ECO:0007669"/>
    <property type="project" value="InterPro"/>
</dbReference>
<dbReference type="EMBL" id="DVOF01000005">
    <property type="protein sequence ID" value="HIV01977.1"/>
    <property type="molecule type" value="Genomic_DNA"/>
</dbReference>
<dbReference type="Gene3D" id="3.40.630.40">
    <property type="entry name" value="Zn-dependent exopeptidases"/>
    <property type="match status" value="1"/>
</dbReference>
<dbReference type="Pfam" id="PF01520">
    <property type="entry name" value="Amidase_3"/>
    <property type="match status" value="1"/>
</dbReference>
<feature type="domain" description="MurNAc-LAA" evidence="2">
    <location>
        <begin position="78"/>
        <end position="191"/>
    </location>
</feature>
<dbReference type="SMART" id="SM00646">
    <property type="entry name" value="Ami_3"/>
    <property type="match status" value="1"/>
</dbReference>
<dbReference type="InterPro" id="IPR002508">
    <property type="entry name" value="MurNAc-LAA_cat"/>
</dbReference>
<dbReference type="InterPro" id="IPR050695">
    <property type="entry name" value="N-acetylmuramoyl_amidase_3"/>
</dbReference>
<sequence>MPASFPYTPGTEAASDSEVIVIDAGHGGSDPGTVWEDIYEKDINLDIALKVEEILQDAGYTVLMTRSDDSAVYLRERVELAEYHHADAFVSIHQNALENDTVTSGIEVYCNERSNQDSPALASAIYGALLEETGAADLGVENNSTLFVVRRCSVPACLVETGFLTSASERQLLLSETYQQRLATGIAAGIQTFLQAEADGV</sequence>
<proteinExistence type="predicted"/>
<evidence type="ECO:0000313" key="4">
    <source>
        <dbReference type="Proteomes" id="UP000886743"/>
    </source>
</evidence>
<evidence type="ECO:0000313" key="3">
    <source>
        <dbReference type="EMBL" id="HIV01977.1"/>
    </source>
</evidence>
<gene>
    <name evidence="3" type="ORF">IAC74_00275</name>
</gene>
<keyword evidence="1" id="KW-0378">Hydrolase</keyword>
<dbReference type="GO" id="GO:0009253">
    <property type="term" value="P:peptidoglycan catabolic process"/>
    <property type="evidence" value="ECO:0007669"/>
    <property type="project" value="InterPro"/>
</dbReference>
<evidence type="ECO:0000259" key="2">
    <source>
        <dbReference type="SMART" id="SM00646"/>
    </source>
</evidence>
<protein>
    <submittedName>
        <fullName evidence="3">N-acetylmuramoyl-L-alanine amidase</fullName>
    </submittedName>
</protein>
<dbReference type="GO" id="GO:0030288">
    <property type="term" value="C:outer membrane-bounded periplasmic space"/>
    <property type="evidence" value="ECO:0007669"/>
    <property type="project" value="TreeGrafter"/>
</dbReference>
<organism evidence="3 4">
    <name type="scientific">Candidatus Aphodoplasma excrementigallinarum</name>
    <dbReference type="NCBI Taxonomy" id="2840673"/>
    <lineage>
        <taxon>Bacteria</taxon>
        <taxon>Bacillati</taxon>
        <taxon>Bacillota</taxon>
        <taxon>Clostridia</taxon>
        <taxon>Eubacteriales</taxon>
        <taxon>Candidatus Aphodoplasma</taxon>
    </lineage>
</organism>
<dbReference type="Proteomes" id="UP000886743">
    <property type="component" value="Unassembled WGS sequence"/>
</dbReference>
<dbReference type="PANTHER" id="PTHR30404">
    <property type="entry name" value="N-ACETYLMURAMOYL-L-ALANINE AMIDASE"/>
    <property type="match status" value="1"/>
</dbReference>
<comment type="caution">
    <text evidence="3">The sequence shown here is derived from an EMBL/GenBank/DDBJ whole genome shotgun (WGS) entry which is preliminary data.</text>
</comment>
<dbReference type="AlphaFoldDB" id="A0A9D1SZI0"/>
<evidence type="ECO:0000256" key="1">
    <source>
        <dbReference type="ARBA" id="ARBA00022801"/>
    </source>
</evidence>